<keyword evidence="4" id="KW-1185">Reference proteome</keyword>
<protein>
    <submittedName>
        <fullName evidence="3">MerR family transcriptional regulator</fullName>
    </submittedName>
</protein>
<organism evidence="3 4">
    <name type="scientific">Nocardia thailandica</name>
    <dbReference type="NCBI Taxonomy" id="257275"/>
    <lineage>
        <taxon>Bacteria</taxon>
        <taxon>Bacillati</taxon>
        <taxon>Actinomycetota</taxon>
        <taxon>Actinomycetes</taxon>
        <taxon>Mycobacteriales</taxon>
        <taxon>Nocardiaceae</taxon>
        <taxon>Nocardia</taxon>
    </lineage>
</organism>
<dbReference type="Proteomes" id="UP001601444">
    <property type="component" value="Unassembled WGS sequence"/>
</dbReference>
<feature type="compositionally biased region" description="Basic residues" evidence="1">
    <location>
        <begin position="10"/>
        <end position="21"/>
    </location>
</feature>
<reference evidence="3 4" key="1">
    <citation type="submission" date="2024-10" db="EMBL/GenBank/DDBJ databases">
        <title>The Natural Products Discovery Center: Release of the First 8490 Sequenced Strains for Exploring Actinobacteria Biosynthetic Diversity.</title>
        <authorList>
            <person name="Kalkreuter E."/>
            <person name="Kautsar S.A."/>
            <person name="Yang D."/>
            <person name="Bader C.D."/>
            <person name="Teijaro C.N."/>
            <person name="Fluegel L."/>
            <person name="Davis C.M."/>
            <person name="Simpson J.R."/>
            <person name="Lauterbach L."/>
            <person name="Steele A.D."/>
            <person name="Gui C."/>
            <person name="Meng S."/>
            <person name="Li G."/>
            <person name="Viehrig K."/>
            <person name="Ye F."/>
            <person name="Su P."/>
            <person name="Kiefer A.F."/>
            <person name="Nichols A."/>
            <person name="Cepeda A.J."/>
            <person name="Yan W."/>
            <person name="Fan B."/>
            <person name="Jiang Y."/>
            <person name="Adhikari A."/>
            <person name="Zheng C.-J."/>
            <person name="Schuster L."/>
            <person name="Cowan T.M."/>
            <person name="Smanski M.J."/>
            <person name="Chevrette M.G."/>
            <person name="De Carvalho L.P.S."/>
            <person name="Shen B."/>
        </authorList>
    </citation>
    <scope>NUCLEOTIDE SEQUENCE [LARGE SCALE GENOMIC DNA]</scope>
    <source>
        <strain evidence="3 4">NPDC004045</strain>
    </source>
</reference>
<sequence length="139" mass="15507">MRQTSCSASRRSRRGSVRRPTRCATSNVRGSCRLPGVTAGRRQYTAADVELIGMLVHLRETGMPLADIARFTGADDTVADPVGFRLALLTAHHRRVRDRREELDRALDVIARKIADYNDRIASSPELLRRPDCTIAFSS</sequence>
<dbReference type="SUPFAM" id="SSF46955">
    <property type="entry name" value="Putative DNA-binding domain"/>
    <property type="match status" value="1"/>
</dbReference>
<dbReference type="Pfam" id="PF13411">
    <property type="entry name" value="MerR_1"/>
    <property type="match status" value="1"/>
</dbReference>
<dbReference type="RefSeq" id="WP_387700725.1">
    <property type="nucleotide sequence ID" value="NZ_JBIAMX010000007.1"/>
</dbReference>
<feature type="region of interest" description="Disordered" evidence="1">
    <location>
        <begin position="1"/>
        <end position="24"/>
    </location>
</feature>
<evidence type="ECO:0000313" key="3">
    <source>
        <dbReference type="EMBL" id="MFF0544116.1"/>
    </source>
</evidence>
<dbReference type="InterPro" id="IPR009061">
    <property type="entry name" value="DNA-bd_dom_put_sf"/>
</dbReference>
<dbReference type="Gene3D" id="1.10.1660.10">
    <property type="match status" value="1"/>
</dbReference>
<dbReference type="EMBL" id="JBIAMX010000007">
    <property type="protein sequence ID" value="MFF0544116.1"/>
    <property type="molecule type" value="Genomic_DNA"/>
</dbReference>
<dbReference type="InterPro" id="IPR000551">
    <property type="entry name" value="MerR-type_HTH_dom"/>
</dbReference>
<proteinExistence type="predicted"/>
<comment type="caution">
    <text evidence="3">The sequence shown here is derived from an EMBL/GenBank/DDBJ whole genome shotgun (WGS) entry which is preliminary data.</text>
</comment>
<gene>
    <name evidence="3" type="ORF">ACFYTF_14900</name>
</gene>
<accession>A0ABW6PNX4</accession>
<dbReference type="PROSITE" id="PS50937">
    <property type="entry name" value="HTH_MERR_2"/>
    <property type="match status" value="1"/>
</dbReference>
<name>A0ABW6PNX4_9NOCA</name>
<evidence type="ECO:0000259" key="2">
    <source>
        <dbReference type="PROSITE" id="PS50937"/>
    </source>
</evidence>
<evidence type="ECO:0000313" key="4">
    <source>
        <dbReference type="Proteomes" id="UP001601444"/>
    </source>
</evidence>
<feature type="domain" description="HTH merR-type" evidence="2">
    <location>
        <begin position="39"/>
        <end position="74"/>
    </location>
</feature>
<evidence type="ECO:0000256" key="1">
    <source>
        <dbReference type="SAM" id="MobiDB-lite"/>
    </source>
</evidence>